<gene>
    <name evidence="5" type="ORF">DFH94DRAFT_693594</name>
</gene>
<dbReference type="EMBL" id="WHVB01000010">
    <property type="protein sequence ID" value="KAF8479223.1"/>
    <property type="molecule type" value="Genomic_DNA"/>
</dbReference>
<evidence type="ECO:0000313" key="5">
    <source>
        <dbReference type="EMBL" id="KAF8479223.1"/>
    </source>
</evidence>
<dbReference type="InterPro" id="IPR027417">
    <property type="entry name" value="P-loop_NTPase"/>
</dbReference>
<comment type="caution">
    <text evidence="5">The sequence shown here is derived from an EMBL/GenBank/DDBJ whole genome shotgun (WGS) entry which is preliminary data.</text>
</comment>
<name>A0A9P5MUN7_9AGAM</name>
<dbReference type="InterPro" id="IPR014001">
    <property type="entry name" value="Helicase_ATP-bd"/>
</dbReference>
<dbReference type="Pfam" id="PF00271">
    <property type="entry name" value="Helicase_C"/>
    <property type="match status" value="1"/>
</dbReference>
<dbReference type="InterPro" id="IPR018973">
    <property type="entry name" value="MZB"/>
</dbReference>
<protein>
    <recommendedName>
        <fullName evidence="7">P-loop containing nucleoside triphosphate hydrolase protein</fullName>
    </recommendedName>
</protein>
<dbReference type="AlphaFoldDB" id="A0A9P5MUN7"/>
<dbReference type="Gene3D" id="3.40.50.300">
    <property type="entry name" value="P-loop containing nucleotide triphosphate hydrolases"/>
    <property type="match status" value="2"/>
</dbReference>
<evidence type="ECO:0000259" key="3">
    <source>
        <dbReference type="PROSITE" id="PS51192"/>
    </source>
</evidence>
<dbReference type="PANTHER" id="PTHR47957">
    <property type="entry name" value="ATP-DEPENDENT HELICASE HRQ1"/>
    <property type="match status" value="1"/>
</dbReference>
<proteinExistence type="predicted"/>
<accession>A0A9P5MUN7</accession>
<dbReference type="Proteomes" id="UP000759537">
    <property type="component" value="Unassembled WGS sequence"/>
</dbReference>
<dbReference type="OrthoDB" id="18781at2759"/>
<evidence type="ECO:0008006" key="7">
    <source>
        <dbReference type="Google" id="ProtNLM"/>
    </source>
</evidence>
<feature type="domain" description="Helicase C-terminal" evidence="4">
    <location>
        <begin position="537"/>
        <end position="690"/>
    </location>
</feature>
<dbReference type="InterPro" id="IPR001650">
    <property type="entry name" value="Helicase_C-like"/>
</dbReference>
<dbReference type="SMART" id="SM00487">
    <property type="entry name" value="DEXDc"/>
    <property type="match status" value="1"/>
</dbReference>
<dbReference type="Pfam" id="PF08839">
    <property type="entry name" value="CDT1"/>
    <property type="match status" value="1"/>
</dbReference>
<feature type="domain" description="Helicase ATP-binding" evidence="3">
    <location>
        <begin position="313"/>
        <end position="508"/>
    </location>
</feature>
<evidence type="ECO:0000259" key="4">
    <source>
        <dbReference type="PROSITE" id="PS51194"/>
    </source>
</evidence>
<dbReference type="SMART" id="SM00490">
    <property type="entry name" value="HELICc"/>
    <property type="match status" value="1"/>
</dbReference>
<dbReference type="GO" id="GO:0006289">
    <property type="term" value="P:nucleotide-excision repair"/>
    <property type="evidence" value="ECO:0007669"/>
    <property type="project" value="TreeGrafter"/>
</dbReference>
<dbReference type="InterPro" id="IPR055227">
    <property type="entry name" value="HRQ1_WHD"/>
</dbReference>
<sequence length="1062" mass="119619">MQQDLGSSHSFDKKRKAIEGSSSVVDTSVRIKRTKTVNQWPDYFIELFKIFKALNTVLAFCTSRKQFATSFNSIRASIESLLKRPLELEKVAEIKALLPELLTFAYTPANYLKFNGTSQQPERQHDVFSDYATHTTTPYDEDEHVLVLEMDDSMVRKKRSSDSQVSLVKQLIEKRNAIFSKAVDEYGIHRFISPYAFRNALVRLIEAFSDAEDPVALLVASAQEHIPLNRDAFSHTADLSYIPDPENRQPINRIVEEIYRQKWYLHQIGHRRTFDAKAGSLGIPDPPLSESIAVALRDARKITRLYIHQTSAIAALSKGKDVIVSTSTASGKSVPLLRILEQDKGAKALFIYPTKALAQDQKAALEGLLACCRGLESIFVGNFIVFCLRFLDVDQVSTYDGDTPQESRPMIRDTASVLFTNIDTIHASILPHEERWRRFLKNLRLVAVDELHYYHDMLGSHVALVMRRLRRICAAVGNRRIRFVSCSATISRPKEHMKAIFGLEDVEAITQDGAPTGEKEFLLWRCPASSKTSPIDQATNVMSYLMKRGVRVILFCKTRKSCELAMKTLRTSLSMEKRYDVLDRVMPYRGGYQPLERRKIEHEAFSGRVLGLVATNALELGVDIGLYCVLPRALTFSQRQQIGRAGRRARDSLAVYVTDHSGIDSHYSVFPDDLFDKPMPDLVVNLESSLVIEAHLQCAAFEMPLSGDDACWFGPLTKTLCDTKLVRDKEGWFHTHPKHLPYPAGALSIRGPEEEKYTVIDVSSAASGVKGRILEETEISRALFELYEGAIFLHQGKTFIVREINHDSKQAKLVRTDVDWITTPKDFTDVDPIQTWRIREIKDSSRRALYGRIDVRTIVNGYHKKRTSNQRIIETVKVEMPPYENTTTGMWIDVSEDALHLLDTEVIRRATAIHCASHAFLNQFPMAADLRTECRDDDDDDDHLMITEPLRTRPARVIFYDLVGRSIGGVAAKAFDHSSEFLLRALEAVSSCECKAGCIVSSLCRKGKTDAKRGALVVLKDILGIPLGEPEPSDVTIHRPLTTVEAPSVGLAEGVVVEKFDA</sequence>
<evidence type="ECO:0000256" key="2">
    <source>
        <dbReference type="ARBA" id="ARBA00022840"/>
    </source>
</evidence>
<dbReference type="InterPro" id="IPR014939">
    <property type="entry name" value="CDT1_Gemini-bd-like"/>
</dbReference>
<dbReference type="Pfam" id="PF09369">
    <property type="entry name" value="MZB"/>
    <property type="match status" value="1"/>
</dbReference>
<keyword evidence="2" id="KW-0067">ATP-binding</keyword>
<dbReference type="InterPro" id="IPR011545">
    <property type="entry name" value="DEAD/DEAH_box_helicase_dom"/>
</dbReference>
<dbReference type="Pfam" id="PF00270">
    <property type="entry name" value="DEAD"/>
    <property type="match status" value="1"/>
</dbReference>
<dbReference type="InterPro" id="IPR036390">
    <property type="entry name" value="WH_DNA-bd_sf"/>
</dbReference>
<dbReference type="GO" id="GO:0005524">
    <property type="term" value="F:ATP binding"/>
    <property type="evidence" value="ECO:0007669"/>
    <property type="project" value="UniProtKB-KW"/>
</dbReference>
<evidence type="ECO:0000256" key="1">
    <source>
        <dbReference type="ARBA" id="ARBA00022741"/>
    </source>
</evidence>
<dbReference type="GO" id="GO:0003676">
    <property type="term" value="F:nucleic acid binding"/>
    <property type="evidence" value="ECO:0007669"/>
    <property type="project" value="InterPro"/>
</dbReference>
<reference evidence="5" key="2">
    <citation type="journal article" date="2020" name="Nat. Commun.">
        <title>Large-scale genome sequencing of mycorrhizal fungi provides insights into the early evolution of symbiotic traits.</title>
        <authorList>
            <person name="Miyauchi S."/>
            <person name="Kiss E."/>
            <person name="Kuo A."/>
            <person name="Drula E."/>
            <person name="Kohler A."/>
            <person name="Sanchez-Garcia M."/>
            <person name="Morin E."/>
            <person name="Andreopoulos B."/>
            <person name="Barry K.W."/>
            <person name="Bonito G."/>
            <person name="Buee M."/>
            <person name="Carver A."/>
            <person name="Chen C."/>
            <person name="Cichocki N."/>
            <person name="Clum A."/>
            <person name="Culley D."/>
            <person name="Crous P.W."/>
            <person name="Fauchery L."/>
            <person name="Girlanda M."/>
            <person name="Hayes R.D."/>
            <person name="Keri Z."/>
            <person name="LaButti K."/>
            <person name="Lipzen A."/>
            <person name="Lombard V."/>
            <person name="Magnuson J."/>
            <person name="Maillard F."/>
            <person name="Murat C."/>
            <person name="Nolan M."/>
            <person name="Ohm R.A."/>
            <person name="Pangilinan J."/>
            <person name="Pereira M.F."/>
            <person name="Perotto S."/>
            <person name="Peter M."/>
            <person name="Pfister S."/>
            <person name="Riley R."/>
            <person name="Sitrit Y."/>
            <person name="Stielow J.B."/>
            <person name="Szollosi G."/>
            <person name="Zifcakova L."/>
            <person name="Stursova M."/>
            <person name="Spatafora J.W."/>
            <person name="Tedersoo L."/>
            <person name="Vaario L.M."/>
            <person name="Yamada A."/>
            <person name="Yan M."/>
            <person name="Wang P."/>
            <person name="Xu J."/>
            <person name="Bruns T."/>
            <person name="Baldrian P."/>
            <person name="Vilgalys R."/>
            <person name="Dunand C."/>
            <person name="Henrissat B."/>
            <person name="Grigoriev I.V."/>
            <person name="Hibbett D."/>
            <person name="Nagy L.G."/>
            <person name="Martin F.M."/>
        </authorList>
    </citation>
    <scope>NUCLEOTIDE SEQUENCE</scope>
    <source>
        <strain evidence="5">Prilba</strain>
    </source>
</reference>
<dbReference type="GO" id="GO:0005634">
    <property type="term" value="C:nucleus"/>
    <property type="evidence" value="ECO:0007669"/>
    <property type="project" value="TreeGrafter"/>
</dbReference>
<dbReference type="SUPFAM" id="SSF52540">
    <property type="entry name" value="P-loop containing nucleoside triphosphate hydrolases"/>
    <property type="match status" value="1"/>
</dbReference>
<keyword evidence="1" id="KW-0547">Nucleotide-binding</keyword>
<evidence type="ECO:0000313" key="6">
    <source>
        <dbReference type="Proteomes" id="UP000759537"/>
    </source>
</evidence>
<dbReference type="CDD" id="cd17923">
    <property type="entry name" value="DEXHc_Hrq1-like"/>
    <property type="match status" value="1"/>
</dbReference>
<dbReference type="PANTHER" id="PTHR47957:SF3">
    <property type="entry name" value="ATP-DEPENDENT HELICASE HRQ1"/>
    <property type="match status" value="1"/>
</dbReference>
<reference evidence="5" key="1">
    <citation type="submission" date="2019-10" db="EMBL/GenBank/DDBJ databases">
        <authorList>
            <consortium name="DOE Joint Genome Institute"/>
            <person name="Kuo A."/>
            <person name="Miyauchi S."/>
            <person name="Kiss E."/>
            <person name="Drula E."/>
            <person name="Kohler A."/>
            <person name="Sanchez-Garcia M."/>
            <person name="Andreopoulos B."/>
            <person name="Barry K.W."/>
            <person name="Bonito G."/>
            <person name="Buee M."/>
            <person name="Carver A."/>
            <person name="Chen C."/>
            <person name="Cichocki N."/>
            <person name="Clum A."/>
            <person name="Culley D."/>
            <person name="Crous P.W."/>
            <person name="Fauchery L."/>
            <person name="Girlanda M."/>
            <person name="Hayes R."/>
            <person name="Keri Z."/>
            <person name="LaButti K."/>
            <person name="Lipzen A."/>
            <person name="Lombard V."/>
            <person name="Magnuson J."/>
            <person name="Maillard F."/>
            <person name="Morin E."/>
            <person name="Murat C."/>
            <person name="Nolan M."/>
            <person name="Ohm R."/>
            <person name="Pangilinan J."/>
            <person name="Pereira M."/>
            <person name="Perotto S."/>
            <person name="Peter M."/>
            <person name="Riley R."/>
            <person name="Sitrit Y."/>
            <person name="Stielow B."/>
            <person name="Szollosi G."/>
            <person name="Zifcakova L."/>
            <person name="Stursova M."/>
            <person name="Spatafora J.W."/>
            <person name="Tedersoo L."/>
            <person name="Vaario L.-M."/>
            <person name="Yamada A."/>
            <person name="Yan M."/>
            <person name="Wang P."/>
            <person name="Xu J."/>
            <person name="Bruns T."/>
            <person name="Baldrian P."/>
            <person name="Vilgalys R."/>
            <person name="Henrissat B."/>
            <person name="Grigoriev I.V."/>
            <person name="Hibbett D."/>
            <person name="Nagy L.G."/>
            <person name="Martin F.M."/>
        </authorList>
    </citation>
    <scope>NUCLEOTIDE SEQUENCE</scope>
    <source>
        <strain evidence="5">Prilba</strain>
    </source>
</reference>
<dbReference type="PROSITE" id="PS51192">
    <property type="entry name" value="HELICASE_ATP_BIND_1"/>
    <property type="match status" value="1"/>
</dbReference>
<dbReference type="GO" id="GO:0043138">
    <property type="term" value="F:3'-5' DNA helicase activity"/>
    <property type="evidence" value="ECO:0007669"/>
    <property type="project" value="TreeGrafter"/>
</dbReference>
<dbReference type="Pfam" id="PF22982">
    <property type="entry name" value="WHD_HRQ1"/>
    <property type="match status" value="1"/>
</dbReference>
<keyword evidence="6" id="KW-1185">Reference proteome</keyword>
<organism evidence="5 6">
    <name type="scientific">Russula ochroleuca</name>
    <dbReference type="NCBI Taxonomy" id="152965"/>
    <lineage>
        <taxon>Eukaryota</taxon>
        <taxon>Fungi</taxon>
        <taxon>Dikarya</taxon>
        <taxon>Basidiomycota</taxon>
        <taxon>Agaricomycotina</taxon>
        <taxon>Agaricomycetes</taxon>
        <taxon>Russulales</taxon>
        <taxon>Russulaceae</taxon>
        <taxon>Russula</taxon>
    </lineage>
</organism>
<dbReference type="CDD" id="cd18797">
    <property type="entry name" value="SF2_C_Hrq"/>
    <property type="match status" value="1"/>
</dbReference>
<dbReference type="PROSITE" id="PS51194">
    <property type="entry name" value="HELICASE_CTER"/>
    <property type="match status" value="1"/>
</dbReference>
<dbReference type="SUPFAM" id="SSF46785">
    <property type="entry name" value="Winged helix' DNA-binding domain"/>
    <property type="match status" value="1"/>
</dbReference>
<dbReference type="GO" id="GO:0036297">
    <property type="term" value="P:interstrand cross-link repair"/>
    <property type="evidence" value="ECO:0007669"/>
    <property type="project" value="TreeGrafter"/>
</dbReference>